<dbReference type="InterPro" id="IPR011042">
    <property type="entry name" value="6-blade_b-propeller_TolB-like"/>
</dbReference>
<gene>
    <name evidence="1" type="ORF">GCM10009839_18000</name>
</gene>
<comment type="caution">
    <text evidence="1">The sequence shown here is derived from an EMBL/GenBank/DDBJ whole genome shotgun (WGS) entry which is preliminary data.</text>
</comment>
<dbReference type="SUPFAM" id="SSF69304">
    <property type="entry name" value="Tricorn protease N-terminal domain"/>
    <property type="match status" value="1"/>
</dbReference>
<dbReference type="PANTHER" id="PTHR30032:SF8">
    <property type="entry name" value="GERMINATION-SPECIFIC N-ACETYLMURAMOYL-L-ALANINE AMIDASE"/>
    <property type="match status" value="1"/>
</dbReference>
<name>A0ABP5FC20_9ACTN</name>
<evidence type="ECO:0000313" key="2">
    <source>
        <dbReference type="Proteomes" id="UP001500751"/>
    </source>
</evidence>
<dbReference type="EMBL" id="BAAAQN010000007">
    <property type="protein sequence ID" value="GAA2021397.1"/>
    <property type="molecule type" value="Genomic_DNA"/>
</dbReference>
<dbReference type="Gene3D" id="2.120.10.30">
    <property type="entry name" value="TolB, C-terminal domain"/>
    <property type="match status" value="1"/>
</dbReference>
<dbReference type="PANTHER" id="PTHR30032">
    <property type="entry name" value="N-ACETYLMURAMOYL-L-ALANINE AMIDASE-RELATED"/>
    <property type="match status" value="1"/>
</dbReference>
<keyword evidence="2" id="KW-1185">Reference proteome</keyword>
<evidence type="ECO:0000313" key="1">
    <source>
        <dbReference type="EMBL" id="GAA2021397.1"/>
    </source>
</evidence>
<organism evidence="1 2">
    <name type="scientific">Catenulispora yoronensis</name>
    <dbReference type="NCBI Taxonomy" id="450799"/>
    <lineage>
        <taxon>Bacteria</taxon>
        <taxon>Bacillati</taxon>
        <taxon>Actinomycetota</taxon>
        <taxon>Actinomycetes</taxon>
        <taxon>Catenulisporales</taxon>
        <taxon>Catenulisporaceae</taxon>
        <taxon>Catenulispora</taxon>
    </lineage>
</organism>
<dbReference type="Proteomes" id="UP001500751">
    <property type="component" value="Unassembled WGS sequence"/>
</dbReference>
<accession>A0ABP5FC20</accession>
<proteinExistence type="predicted"/>
<dbReference type="InterPro" id="IPR051922">
    <property type="entry name" value="Bact_Sporulation_Assoc"/>
</dbReference>
<dbReference type="InterPro" id="IPR007253">
    <property type="entry name" value="Cell_wall-bd_2"/>
</dbReference>
<sequence length="582" mass="59120">MQSTDILQRPRFSPDGKHLSFLAGDALYVADPDGSNATKVAVTPAAGETVSFGDYEWSADSASLYISLTPGIDQNPQLAEVRPDGSGLHSFGPSTSPYGFSVATRTGEIGFPSGQKYVIFDPTTGTTRTIPWQGAGITALSPDGKYVAYLTKGAMDGEEDINVQPADGSPGWTALPWVYYNQYLPAWSPDESQLAYESAANLGAGSGVRVTVGSSSGHGPALVNIPVNTGSGTLFGTLGESPSWVPLPAGAPLHPPTDGVVHPVVGPKVYRDAGGDRVQTGIAISKQRWTASGSAKAVVLATSLNFPDALSGGPLAAKKGGPLLLTDGSAGQLDPRVLAEIQRVLPHGGAVHVLGGDKAVNPSIVAQLKSLGYAVVQYKGADRADTALRVARDGMGSPQHVVVATGAGFADALAAGPYAAGPFADASGAPGAIVLSNGAALDPATAAFLKGKTVATVGAQAGKAWPTAVKSFSGTDRFDTAARVAREFTGVFANTQVGVANGIASTKNPGYPDALTGGAYMAESNGPIVLVDGIANIVPETTRSILSARTGDSRADIFGGESIISPSLAASIVSLLHGTAQF</sequence>
<protein>
    <submittedName>
        <fullName evidence="1">Uncharacterized protein</fullName>
    </submittedName>
</protein>
<reference evidence="2" key="1">
    <citation type="journal article" date="2019" name="Int. J. Syst. Evol. Microbiol.">
        <title>The Global Catalogue of Microorganisms (GCM) 10K type strain sequencing project: providing services to taxonomists for standard genome sequencing and annotation.</title>
        <authorList>
            <consortium name="The Broad Institute Genomics Platform"/>
            <consortium name="The Broad Institute Genome Sequencing Center for Infectious Disease"/>
            <person name="Wu L."/>
            <person name="Ma J."/>
        </authorList>
    </citation>
    <scope>NUCLEOTIDE SEQUENCE [LARGE SCALE GENOMIC DNA]</scope>
    <source>
        <strain evidence="2">JCM 16014</strain>
    </source>
</reference>
<dbReference type="Pfam" id="PF04122">
    <property type="entry name" value="CW_binding_2"/>
    <property type="match status" value="3"/>
</dbReference>